<feature type="domain" description="SKP1 component dimerisation" evidence="4">
    <location>
        <begin position="203"/>
        <end position="236"/>
    </location>
</feature>
<dbReference type="InterPro" id="IPR016073">
    <property type="entry name" value="Skp1_comp_POZ"/>
</dbReference>
<dbReference type="EMBL" id="SMMG02000009">
    <property type="protein sequence ID" value="KAA3462825.1"/>
    <property type="molecule type" value="Genomic_DNA"/>
</dbReference>
<organism evidence="7 8">
    <name type="scientific">Gossypium australe</name>
    <dbReference type="NCBI Taxonomy" id="47621"/>
    <lineage>
        <taxon>Eukaryota</taxon>
        <taxon>Viridiplantae</taxon>
        <taxon>Streptophyta</taxon>
        <taxon>Embryophyta</taxon>
        <taxon>Tracheophyta</taxon>
        <taxon>Spermatophyta</taxon>
        <taxon>Magnoliopsida</taxon>
        <taxon>eudicotyledons</taxon>
        <taxon>Gunneridae</taxon>
        <taxon>Pentapetalae</taxon>
        <taxon>rosids</taxon>
        <taxon>malvids</taxon>
        <taxon>Malvales</taxon>
        <taxon>Malvaceae</taxon>
        <taxon>Malvoideae</taxon>
        <taxon>Gossypium</taxon>
    </lineage>
</organism>
<dbReference type="UniPathway" id="UPA00143"/>
<dbReference type="PANTHER" id="PTHR11165">
    <property type="entry name" value="SKP1"/>
    <property type="match status" value="1"/>
</dbReference>
<comment type="caution">
    <text evidence="7">The sequence shown here is derived from an EMBL/GenBank/DDBJ whole genome shotgun (WGS) entry which is preliminary data.</text>
</comment>
<dbReference type="Pfam" id="PF13456">
    <property type="entry name" value="RVT_3"/>
    <property type="match status" value="1"/>
</dbReference>
<dbReference type="InterPro" id="IPR002156">
    <property type="entry name" value="RNaseH_domain"/>
</dbReference>
<dbReference type="GO" id="GO:0003676">
    <property type="term" value="F:nucleic acid binding"/>
    <property type="evidence" value="ECO:0007669"/>
    <property type="project" value="InterPro"/>
</dbReference>
<evidence type="ECO:0000313" key="8">
    <source>
        <dbReference type="Proteomes" id="UP000325315"/>
    </source>
</evidence>
<evidence type="ECO:0000256" key="2">
    <source>
        <dbReference type="ARBA" id="ARBA00009993"/>
    </source>
</evidence>
<dbReference type="Pfam" id="PF03931">
    <property type="entry name" value="Skp1_POZ"/>
    <property type="match status" value="1"/>
</dbReference>
<dbReference type="GO" id="GO:0009867">
    <property type="term" value="P:jasmonic acid mediated signaling pathway"/>
    <property type="evidence" value="ECO:0007669"/>
    <property type="project" value="UniProtKB-ARBA"/>
</dbReference>
<evidence type="ECO:0000313" key="7">
    <source>
        <dbReference type="EMBL" id="KAA3462825.1"/>
    </source>
</evidence>
<dbReference type="AlphaFoldDB" id="A0A5B6V116"/>
<sequence>MTQKHWQPPAPGWIKINVDRLISANWLHAAVGGVFTGSEGEWLVGFAMRTGIIDIFQVEVRAVLKGLKLAWARGCRQVELKSNNAFLIDIIRNGFTATSNMAEIRRTSDGETFEVEEAVALQSPTIKNLYENSCPGNVIPVPGVTGNILSKVIDYGQKHVDAATGKENISVDELKAWDDDFVKVDQKTLFDLILAARSLNIESLLDLTGRTVANMIKGKTADEIRTTFNIKNDLEP</sequence>
<evidence type="ECO:0000256" key="1">
    <source>
        <dbReference type="ARBA" id="ARBA00004906"/>
    </source>
</evidence>
<dbReference type="Proteomes" id="UP000325315">
    <property type="component" value="Unassembled WGS sequence"/>
</dbReference>
<dbReference type="Pfam" id="PF01466">
    <property type="entry name" value="Skp1"/>
    <property type="match status" value="1"/>
</dbReference>
<dbReference type="SUPFAM" id="SSF81382">
    <property type="entry name" value="Skp1 dimerisation domain-like"/>
    <property type="match status" value="1"/>
</dbReference>
<protein>
    <submittedName>
        <fullName evidence="7">SKP1-like protein 1A</fullName>
    </submittedName>
</protein>
<dbReference type="SUPFAM" id="SSF54695">
    <property type="entry name" value="POZ domain"/>
    <property type="match status" value="1"/>
</dbReference>
<keyword evidence="3" id="KW-0833">Ubl conjugation pathway</keyword>
<dbReference type="GO" id="GO:0006511">
    <property type="term" value="P:ubiquitin-dependent protein catabolic process"/>
    <property type="evidence" value="ECO:0007669"/>
    <property type="project" value="InterPro"/>
</dbReference>
<evidence type="ECO:0000259" key="4">
    <source>
        <dbReference type="Pfam" id="PF01466"/>
    </source>
</evidence>
<dbReference type="InterPro" id="IPR012337">
    <property type="entry name" value="RNaseH-like_sf"/>
</dbReference>
<feature type="domain" description="SKP1 component POZ" evidence="5">
    <location>
        <begin position="107"/>
        <end position="160"/>
    </location>
</feature>
<proteinExistence type="inferred from homology"/>
<dbReference type="SMART" id="SM00512">
    <property type="entry name" value="Skp1"/>
    <property type="match status" value="1"/>
</dbReference>
<dbReference type="InterPro" id="IPR016897">
    <property type="entry name" value="SKP1"/>
</dbReference>
<gene>
    <name evidence="7" type="ORF">EPI10_029276</name>
</gene>
<comment type="similarity">
    <text evidence="2">Belongs to the SKP1 family.</text>
</comment>
<dbReference type="InterPro" id="IPR001232">
    <property type="entry name" value="SKP1-like"/>
</dbReference>
<dbReference type="InterPro" id="IPR016072">
    <property type="entry name" value="Skp1_comp_dimer"/>
</dbReference>
<comment type="pathway">
    <text evidence="1">Protein modification; protein ubiquitination.</text>
</comment>
<evidence type="ECO:0000259" key="5">
    <source>
        <dbReference type="Pfam" id="PF03931"/>
    </source>
</evidence>
<dbReference type="GO" id="GO:0004523">
    <property type="term" value="F:RNA-DNA hybrid ribonuclease activity"/>
    <property type="evidence" value="ECO:0007669"/>
    <property type="project" value="InterPro"/>
</dbReference>
<dbReference type="CDD" id="cd06222">
    <property type="entry name" value="RNase_H_like"/>
    <property type="match status" value="1"/>
</dbReference>
<dbReference type="CDD" id="cd18322">
    <property type="entry name" value="BTB_POZ_SKP1"/>
    <property type="match status" value="1"/>
</dbReference>
<dbReference type="GO" id="GO:0016567">
    <property type="term" value="P:protein ubiquitination"/>
    <property type="evidence" value="ECO:0007669"/>
    <property type="project" value="UniProtKB-UniPathway"/>
</dbReference>
<feature type="domain" description="RNase H type-1" evidence="6">
    <location>
        <begin position="25"/>
        <end position="103"/>
    </location>
</feature>
<evidence type="ECO:0000259" key="6">
    <source>
        <dbReference type="Pfam" id="PF13456"/>
    </source>
</evidence>
<evidence type="ECO:0000256" key="3">
    <source>
        <dbReference type="ARBA" id="ARBA00022786"/>
    </source>
</evidence>
<reference evidence="8" key="1">
    <citation type="journal article" date="2019" name="Plant Biotechnol. J.">
        <title>Genome sequencing of the Australian wild diploid species Gossypium australe highlights disease resistance and delayed gland morphogenesis.</title>
        <authorList>
            <person name="Cai Y."/>
            <person name="Cai X."/>
            <person name="Wang Q."/>
            <person name="Wang P."/>
            <person name="Zhang Y."/>
            <person name="Cai C."/>
            <person name="Xu Y."/>
            <person name="Wang K."/>
            <person name="Zhou Z."/>
            <person name="Wang C."/>
            <person name="Geng S."/>
            <person name="Li B."/>
            <person name="Dong Q."/>
            <person name="Hou Y."/>
            <person name="Wang H."/>
            <person name="Ai P."/>
            <person name="Liu Z."/>
            <person name="Yi F."/>
            <person name="Sun M."/>
            <person name="An G."/>
            <person name="Cheng J."/>
            <person name="Zhang Y."/>
            <person name="Shi Q."/>
            <person name="Xie Y."/>
            <person name="Shi X."/>
            <person name="Chang Y."/>
            <person name="Huang F."/>
            <person name="Chen Y."/>
            <person name="Hong S."/>
            <person name="Mi L."/>
            <person name="Sun Q."/>
            <person name="Zhang L."/>
            <person name="Zhou B."/>
            <person name="Peng R."/>
            <person name="Zhang X."/>
            <person name="Liu F."/>
        </authorList>
    </citation>
    <scope>NUCLEOTIDE SEQUENCE [LARGE SCALE GENOMIC DNA]</scope>
    <source>
        <strain evidence="8">cv. PA1801</strain>
    </source>
</reference>
<dbReference type="InterPro" id="IPR044730">
    <property type="entry name" value="RNase_H-like_dom_plant"/>
</dbReference>
<dbReference type="SUPFAM" id="SSF53098">
    <property type="entry name" value="Ribonuclease H-like"/>
    <property type="match status" value="1"/>
</dbReference>
<dbReference type="InterPro" id="IPR011333">
    <property type="entry name" value="SKP1/BTB/POZ_sf"/>
</dbReference>
<dbReference type="Gene3D" id="3.30.710.10">
    <property type="entry name" value="Potassium Channel Kv1.1, Chain A"/>
    <property type="match status" value="1"/>
</dbReference>
<dbReference type="InterPro" id="IPR036296">
    <property type="entry name" value="SKP1-like_dim_sf"/>
</dbReference>
<keyword evidence="8" id="KW-1185">Reference proteome</keyword>
<dbReference type="OrthoDB" id="7827685at2759"/>
<name>A0A5B6V116_9ROSI</name>
<accession>A0A5B6V116</accession>